<keyword evidence="4" id="KW-0503">Monooxygenase</keyword>
<keyword evidence="7" id="KW-1185">Reference proteome</keyword>
<name>A0ABP7C049_9ACTN</name>
<dbReference type="Proteomes" id="UP001500902">
    <property type="component" value="Unassembled WGS sequence"/>
</dbReference>
<keyword evidence="2" id="KW-0288">FMN</keyword>
<dbReference type="PANTHER" id="PTHR42847:SF4">
    <property type="entry name" value="ALKANESULFONATE MONOOXYGENASE-RELATED"/>
    <property type="match status" value="1"/>
</dbReference>
<evidence type="ECO:0000256" key="4">
    <source>
        <dbReference type="ARBA" id="ARBA00023033"/>
    </source>
</evidence>
<gene>
    <name evidence="6" type="ORF">GCM10022224_040520</name>
</gene>
<dbReference type="RefSeq" id="WP_344879892.1">
    <property type="nucleotide sequence ID" value="NZ_BAAAZP010000077.1"/>
</dbReference>
<proteinExistence type="predicted"/>
<evidence type="ECO:0000313" key="7">
    <source>
        <dbReference type="Proteomes" id="UP001500902"/>
    </source>
</evidence>
<evidence type="ECO:0000259" key="5">
    <source>
        <dbReference type="Pfam" id="PF00296"/>
    </source>
</evidence>
<dbReference type="InterPro" id="IPR036661">
    <property type="entry name" value="Luciferase-like_sf"/>
</dbReference>
<sequence>MDIGIGLPGHAPWSDGRALVEWARRAEKRGFSTLSVSDRLVWSTPEPLIMLAAAAGATSRIRLLTSVLLAPLRTDHALFAKAVSTLDRLAGPDRLRLGLAPGVREDDFVAGEADYGTRGKRFDLLLDRLAAISAPGDPVGPRPATPGGPPLLFGGGSAATLRRIATHGTGWIAGDATVQDVQDFVPRLRRAWAEAGRAGSPRLVASVMYALGTDAEQAVSDAIGPYYAFAGEEYAQYGISLAHTSPEQITTAITDFERIGCDELIFMGNDPDPGQVDRLADTIGL</sequence>
<dbReference type="SUPFAM" id="SSF51679">
    <property type="entry name" value="Bacterial luciferase-like"/>
    <property type="match status" value="1"/>
</dbReference>
<comment type="caution">
    <text evidence="6">The sequence shown here is derived from an EMBL/GenBank/DDBJ whole genome shotgun (WGS) entry which is preliminary data.</text>
</comment>
<accession>A0ABP7C049</accession>
<dbReference type="Gene3D" id="3.20.20.30">
    <property type="entry name" value="Luciferase-like domain"/>
    <property type="match status" value="1"/>
</dbReference>
<reference evidence="7" key="1">
    <citation type="journal article" date="2019" name="Int. J. Syst. Evol. Microbiol.">
        <title>The Global Catalogue of Microorganisms (GCM) 10K type strain sequencing project: providing services to taxonomists for standard genome sequencing and annotation.</title>
        <authorList>
            <consortium name="The Broad Institute Genomics Platform"/>
            <consortium name="The Broad Institute Genome Sequencing Center for Infectious Disease"/>
            <person name="Wu L."/>
            <person name="Ma J."/>
        </authorList>
    </citation>
    <scope>NUCLEOTIDE SEQUENCE [LARGE SCALE GENOMIC DNA]</scope>
    <source>
        <strain evidence="7">JCM 16904</strain>
    </source>
</reference>
<dbReference type="InterPro" id="IPR050172">
    <property type="entry name" value="SsuD_RutA_monooxygenase"/>
</dbReference>
<keyword evidence="3" id="KW-0560">Oxidoreductase</keyword>
<evidence type="ECO:0000256" key="1">
    <source>
        <dbReference type="ARBA" id="ARBA00022630"/>
    </source>
</evidence>
<dbReference type="PANTHER" id="PTHR42847">
    <property type="entry name" value="ALKANESULFONATE MONOOXYGENASE"/>
    <property type="match status" value="1"/>
</dbReference>
<protein>
    <submittedName>
        <fullName evidence="6">LLM class flavin-dependent oxidoreductase</fullName>
    </submittedName>
</protein>
<keyword evidence="1" id="KW-0285">Flavoprotein</keyword>
<evidence type="ECO:0000313" key="6">
    <source>
        <dbReference type="EMBL" id="GAA3672216.1"/>
    </source>
</evidence>
<organism evidence="6 7">
    <name type="scientific">Nonomuraea antimicrobica</name>
    <dbReference type="NCBI Taxonomy" id="561173"/>
    <lineage>
        <taxon>Bacteria</taxon>
        <taxon>Bacillati</taxon>
        <taxon>Actinomycetota</taxon>
        <taxon>Actinomycetes</taxon>
        <taxon>Streptosporangiales</taxon>
        <taxon>Streptosporangiaceae</taxon>
        <taxon>Nonomuraea</taxon>
    </lineage>
</organism>
<dbReference type="EMBL" id="BAAAZP010000077">
    <property type="protein sequence ID" value="GAA3672216.1"/>
    <property type="molecule type" value="Genomic_DNA"/>
</dbReference>
<evidence type="ECO:0000256" key="2">
    <source>
        <dbReference type="ARBA" id="ARBA00022643"/>
    </source>
</evidence>
<dbReference type="Pfam" id="PF00296">
    <property type="entry name" value="Bac_luciferase"/>
    <property type="match status" value="1"/>
</dbReference>
<feature type="domain" description="Luciferase-like" evidence="5">
    <location>
        <begin position="15"/>
        <end position="229"/>
    </location>
</feature>
<evidence type="ECO:0000256" key="3">
    <source>
        <dbReference type="ARBA" id="ARBA00023002"/>
    </source>
</evidence>
<dbReference type="InterPro" id="IPR011251">
    <property type="entry name" value="Luciferase-like_dom"/>
</dbReference>